<evidence type="ECO:0000259" key="1">
    <source>
        <dbReference type="Pfam" id="PF17131"/>
    </source>
</evidence>
<keyword evidence="2" id="KW-0449">Lipoprotein</keyword>
<dbReference type="InterPro" id="IPR033399">
    <property type="entry name" value="TP_0789-like"/>
</dbReference>
<comment type="caution">
    <text evidence="2">The sequence shown here is derived from an EMBL/GenBank/DDBJ whole genome shotgun (WGS) entry which is preliminary data.</text>
</comment>
<proteinExistence type="predicted"/>
<dbReference type="Gene3D" id="2.50.20.10">
    <property type="entry name" value="Lipoprotein localisation LolA/LolB/LppX"/>
    <property type="match status" value="1"/>
</dbReference>
<reference evidence="2 3" key="1">
    <citation type="submission" date="2024-07" db="EMBL/GenBank/DDBJ databases">
        <title>Marimonas sp.nov., isolated from tidal-flat sediment.</title>
        <authorList>
            <person name="Jayan J.N."/>
            <person name="Lee S.S."/>
        </authorList>
    </citation>
    <scope>NUCLEOTIDE SEQUENCE [LARGE SCALE GENOMIC DNA]</scope>
    <source>
        <strain evidence="2 3">MJW-29</strain>
    </source>
</reference>
<protein>
    <submittedName>
        <fullName evidence="2">Outer membrane lipoprotein-sorting protein</fullName>
    </submittedName>
</protein>
<dbReference type="RefSeq" id="WP_367877927.1">
    <property type="nucleotide sequence ID" value="NZ_JBFNXX010000007.1"/>
</dbReference>
<dbReference type="CDD" id="cd16329">
    <property type="entry name" value="LolA_like"/>
    <property type="match status" value="1"/>
</dbReference>
<dbReference type="Proteomes" id="UP001556098">
    <property type="component" value="Unassembled WGS sequence"/>
</dbReference>
<keyword evidence="3" id="KW-1185">Reference proteome</keyword>
<accession>A0ABV3RML7</accession>
<gene>
    <name evidence="2" type="ORF">AB2B41_11445</name>
</gene>
<evidence type="ECO:0000313" key="2">
    <source>
        <dbReference type="EMBL" id="MEW9920224.1"/>
    </source>
</evidence>
<name>A0ABV3RML7_9RHOB</name>
<dbReference type="Pfam" id="PF17131">
    <property type="entry name" value="LolA_like"/>
    <property type="match status" value="1"/>
</dbReference>
<sequence>MTMLKRREILAGAAGLALFGGRAARAETARERGLRIATDASNRRGGYRDISATGEMVLRTASNQTSNRRFDASWIDAGRNDSRSLLIFRWPGDIRNTALLTHAYPTKTDDQWLFLPAMERVRRIRGSGRSGSFVGSEFAFEDMVDQEVAKFDHIWIADERCPGSGTCHVIDMIPRSPSGYSRQRVWLDTKELRLQRVQYFYRGGAHLKTLTVGKYRLYNNRFWRAGQMVMENHLTGAGTTLNWKDYVFDRGLNANAFTVNALRRIN</sequence>
<feature type="domain" description="Uncharacterized protein TP-0789" evidence="1">
    <location>
        <begin position="81"/>
        <end position="264"/>
    </location>
</feature>
<evidence type="ECO:0000313" key="3">
    <source>
        <dbReference type="Proteomes" id="UP001556098"/>
    </source>
</evidence>
<organism evidence="2 3">
    <name type="scientific">Sulfitobacter sediminis</name>
    <dbReference type="NCBI Taxonomy" id="3234186"/>
    <lineage>
        <taxon>Bacteria</taxon>
        <taxon>Pseudomonadati</taxon>
        <taxon>Pseudomonadota</taxon>
        <taxon>Alphaproteobacteria</taxon>
        <taxon>Rhodobacterales</taxon>
        <taxon>Roseobacteraceae</taxon>
        <taxon>Sulfitobacter</taxon>
    </lineage>
</organism>
<dbReference type="EMBL" id="JBFNXX010000007">
    <property type="protein sequence ID" value="MEW9920224.1"/>
    <property type="molecule type" value="Genomic_DNA"/>
</dbReference>